<feature type="domain" description="Single Cache" evidence="7">
    <location>
        <begin position="33"/>
        <end position="127"/>
    </location>
</feature>
<evidence type="ECO:0000256" key="3">
    <source>
        <dbReference type="ARBA" id="ARBA00022692"/>
    </source>
</evidence>
<name>A0A4P8L080_9BACT</name>
<sequence length="163" mass="18780">MRHWTISKRILSLGLGGMLVFAAVLVRVSLLLEDKVIREKRTATRHLVEVAYSILADYEARVQGGQITLEEAQKAAVERIKMLRYEEKEYFWINDLGPRMIMHPYTPELDGRDLSDYKDPQGKHLFVEFVETCKAQSAGFVDYLWPKPGFDQPVPMSRNSSFS</sequence>
<feature type="transmembrane region" description="Helical" evidence="6">
    <location>
        <begin position="12"/>
        <end position="32"/>
    </location>
</feature>
<dbReference type="Pfam" id="PF17200">
    <property type="entry name" value="sCache_2"/>
    <property type="match status" value="1"/>
</dbReference>
<comment type="subcellular location">
    <subcellularLocation>
        <location evidence="1">Cell membrane</location>
        <topology evidence="1">Multi-pass membrane protein</topology>
    </subcellularLocation>
</comment>
<keyword evidence="9" id="KW-1185">Reference proteome</keyword>
<evidence type="ECO:0000256" key="4">
    <source>
        <dbReference type="ARBA" id="ARBA00022989"/>
    </source>
</evidence>
<evidence type="ECO:0000256" key="6">
    <source>
        <dbReference type="SAM" id="Phobius"/>
    </source>
</evidence>
<dbReference type="SMART" id="SM01049">
    <property type="entry name" value="Cache_2"/>
    <property type="match status" value="1"/>
</dbReference>
<keyword evidence="3 6" id="KW-0812">Transmembrane</keyword>
<keyword evidence="5 6" id="KW-0472">Membrane</keyword>
<dbReference type="EMBL" id="CP040098">
    <property type="protein sequence ID" value="QCQ20913.1"/>
    <property type="molecule type" value="Genomic_DNA"/>
</dbReference>
<dbReference type="KEGG" id="dax:FDQ92_01080"/>
<proteinExistence type="predicted"/>
<evidence type="ECO:0000256" key="2">
    <source>
        <dbReference type="ARBA" id="ARBA00022475"/>
    </source>
</evidence>
<accession>A0A4P8L080</accession>
<dbReference type="RefSeq" id="WP_137422883.1">
    <property type="nucleotide sequence ID" value="NZ_CP040098.1"/>
</dbReference>
<dbReference type="Proteomes" id="UP000298602">
    <property type="component" value="Chromosome"/>
</dbReference>
<evidence type="ECO:0000313" key="9">
    <source>
        <dbReference type="Proteomes" id="UP000298602"/>
    </source>
</evidence>
<evidence type="ECO:0000256" key="5">
    <source>
        <dbReference type="ARBA" id="ARBA00023136"/>
    </source>
</evidence>
<evidence type="ECO:0000256" key="1">
    <source>
        <dbReference type="ARBA" id="ARBA00004651"/>
    </source>
</evidence>
<protein>
    <recommendedName>
        <fullName evidence="7">Single Cache domain-containing protein</fullName>
    </recommendedName>
</protein>
<dbReference type="AlphaFoldDB" id="A0A4P8L080"/>
<dbReference type="Gene3D" id="3.30.450.20">
    <property type="entry name" value="PAS domain"/>
    <property type="match status" value="1"/>
</dbReference>
<dbReference type="OrthoDB" id="9791237at2"/>
<evidence type="ECO:0000259" key="7">
    <source>
        <dbReference type="SMART" id="SM01049"/>
    </source>
</evidence>
<dbReference type="GO" id="GO:0005886">
    <property type="term" value="C:plasma membrane"/>
    <property type="evidence" value="ECO:0007669"/>
    <property type="project" value="UniProtKB-SubCell"/>
</dbReference>
<organism evidence="8 9">
    <name type="scientific">Desulfoglaeba alkanexedens ALDC</name>
    <dbReference type="NCBI Taxonomy" id="980445"/>
    <lineage>
        <taxon>Bacteria</taxon>
        <taxon>Pseudomonadati</taxon>
        <taxon>Thermodesulfobacteriota</taxon>
        <taxon>Syntrophobacteria</taxon>
        <taxon>Syntrophobacterales</taxon>
        <taxon>Syntrophobacteraceae</taxon>
        <taxon>Desulfoglaeba</taxon>
    </lineage>
</organism>
<keyword evidence="2" id="KW-1003">Cell membrane</keyword>
<gene>
    <name evidence="8" type="ORF">FDQ92_01080</name>
</gene>
<dbReference type="InterPro" id="IPR033480">
    <property type="entry name" value="sCache_2"/>
</dbReference>
<reference evidence="8 9" key="2">
    <citation type="submission" date="2019-05" db="EMBL/GenBank/DDBJ databases">
        <authorList>
            <person name="Suflita J.M."/>
            <person name="Marks C.R."/>
        </authorList>
    </citation>
    <scope>NUCLEOTIDE SEQUENCE [LARGE SCALE GENOMIC DNA]</scope>
    <source>
        <strain evidence="8 9">ALDC</strain>
    </source>
</reference>
<evidence type="ECO:0000313" key="8">
    <source>
        <dbReference type="EMBL" id="QCQ20913.1"/>
    </source>
</evidence>
<reference evidence="8 9" key="1">
    <citation type="submission" date="2019-05" db="EMBL/GenBank/DDBJ databases">
        <title>The Complete Genome Sequence of the n-alkane-degrading Desulfoglaeba alkanexedens ALDC reveals multiple alkylsuccinate synthase gene clusters.</title>
        <authorList>
            <person name="Callaghan A.V."/>
            <person name="Davidova I.A."/>
            <person name="Duncan K.E."/>
            <person name="Morris B."/>
            <person name="McInerney M.J."/>
        </authorList>
    </citation>
    <scope>NUCLEOTIDE SEQUENCE [LARGE SCALE GENOMIC DNA]</scope>
    <source>
        <strain evidence="8 9">ALDC</strain>
    </source>
</reference>
<keyword evidence="4 6" id="KW-1133">Transmembrane helix</keyword>